<dbReference type="GO" id="GO:0000935">
    <property type="term" value="C:division septum"/>
    <property type="evidence" value="ECO:0007669"/>
    <property type="project" value="TreeGrafter"/>
</dbReference>
<feature type="compositionally biased region" description="Low complexity" evidence="1">
    <location>
        <begin position="333"/>
        <end position="346"/>
    </location>
</feature>
<feature type="compositionally biased region" description="Pro residues" evidence="1">
    <location>
        <begin position="792"/>
        <end position="805"/>
    </location>
</feature>
<feature type="compositionally biased region" description="Low complexity" evidence="1">
    <location>
        <begin position="826"/>
        <end position="838"/>
    </location>
</feature>
<evidence type="ECO:0000313" key="3">
    <source>
        <dbReference type="EMBL" id="EIW74023.1"/>
    </source>
</evidence>
<feature type="domain" description="Arrestin C-terminal-like" evidence="2">
    <location>
        <begin position="175"/>
        <end position="313"/>
    </location>
</feature>
<dbReference type="SMART" id="SM01017">
    <property type="entry name" value="Arrestin_C"/>
    <property type="match status" value="1"/>
</dbReference>
<feature type="compositionally biased region" description="Polar residues" evidence="1">
    <location>
        <begin position="403"/>
        <end position="412"/>
    </location>
</feature>
<feature type="compositionally biased region" description="Basic and acidic residues" evidence="1">
    <location>
        <begin position="480"/>
        <end position="497"/>
    </location>
</feature>
<dbReference type="Gene3D" id="2.60.40.640">
    <property type="match status" value="1"/>
</dbReference>
<feature type="region of interest" description="Disordered" evidence="1">
    <location>
        <begin position="652"/>
        <end position="686"/>
    </location>
</feature>
<feature type="compositionally biased region" description="Low complexity" evidence="1">
    <location>
        <begin position="774"/>
        <end position="791"/>
    </location>
</feature>
<evidence type="ECO:0000313" key="4">
    <source>
        <dbReference type="Proteomes" id="UP000053558"/>
    </source>
</evidence>
<dbReference type="RefSeq" id="XP_007775847.1">
    <property type="nucleotide sequence ID" value="XM_007777657.1"/>
</dbReference>
<evidence type="ECO:0000256" key="1">
    <source>
        <dbReference type="SAM" id="MobiDB-lite"/>
    </source>
</evidence>
<feature type="compositionally biased region" description="Polar residues" evidence="1">
    <location>
        <begin position="429"/>
        <end position="447"/>
    </location>
</feature>
<dbReference type="GeneID" id="19206447"/>
<dbReference type="OrthoDB" id="4001642at2759"/>
<protein>
    <recommendedName>
        <fullName evidence="2">Arrestin C-terminal-like domain-containing protein</fullName>
    </recommendedName>
</protein>
<dbReference type="Pfam" id="PF02752">
    <property type="entry name" value="Arrestin_C"/>
    <property type="match status" value="1"/>
</dbReference>
<dbReference type="Proteomes" id="UP000053558">
    <property type="component" value="Unassembled WGS sequence"/>
</dbReference>
<feature type="compositionally biased region" description="Low complexity" evidence="1">
    <location>
        <begin position="734"/>
        <end position="746"/>
    </location>
</feature>
<dbReference type="OMA" id="HTCYGPG"/>
<feature type="compositionally biased region" description="Polar residues" evidence="1">
    <location>
        <begin position="709"/>
        <end position="725"/>
    </location>
</feature>
<dbReference type="InterPro" id="IPR053060">
    <property type="entry name" value="Cytokinesis_Signaling_Reg"/>
</dbReference>
<dbReference type="InterPro" id="IPR014752">
    <property type="entry name" value="Arrestin-like_C"/>
</dbReference>
<dbReference type="AlphaFoldDB" id="R7SCY1"/>
<gene>
    <name evidence="3" type="ORF">CONPUDRAFT_170398</name>
</gene>
<dbReference type="EMBL" id="JH711596">
    <property type="protein sequence ID" value="EIW74023.1"/>
    <property type="molecule type" value="Genomic_DNA"/>
</dbReference>
<reference evidence="4" key="1">
    <citation type="journal article" date="2012" name="Science">
        <title>The Paleozoic origin of enzymatic lignin decomposition reconstructed from 31 fungal genomes.</title>
        <authorList>
            <person name="Floudas D."/>
            <person name="Binder M."/>
            <person name="Riley R."/>
            <person name="Barry K."/>
            <person name="Blanchette R.A."/>
            <person name="Henrissat B."/>
            <person name="Martinez A.T."/>
            <person name="Otillar R."/>
            <person name="Spatafora J.W."/>
            <person name="Yadav J.S."/>
            <person name="Aerts A."/>
            <person name="Benoit I."/>
            <person name="Boyd A."/>
            <person name="Carlson A."/>
            <person name="Copeland A."/>
            <person name="Coutinho P.M."/>
            <person name="de Vries R.P."/>
            <person name="Ferreira P."/>
            <person name="Findley K."/>
            <person name="Foster B."/>
            <person name="Gaskell J."/>
            <person name="Glotzer D."/>
            <person name="Gorecki P."/>
            <person name="Heitman J."/>
            <person name="Hesse C."/>
            <person name="Hori C."/>
            <person name="Igarashi K."/>
            <person name="Jurgens J.A."/>
            <person name="Kallen N."/>
            <person name="Kersten P."/>
            <person name="Kohler A."/>
            <person name="Kuees U."/>
            <person name="Kumar T.K.A."/>
            <person name="Kuo A."/>
            <person name="LaButti K."/>
            <person name="Larrondo L.F."/>
            <person name="Lindquist E."/>
            <person name="Ling A."/>
            <person name="Lombard V."/>
            <person name="Lucas S."/>
            <person name="Lundell T."/>
            <person name="Martin R."/>
            <person name="McLaughlin D.J."/>
            <person name="Morgenstern I."/>
            <person name="Morin E."/>
            <person name="Murat C."/>
            <person name="Nagy L.G."/>
            <person name="Nolan M."/>
            <person name="Ohm R.A."/>
            <person name="Patyshakuliyeva A."/>
            <person name="Rokas A."/>
            <person name="Ruiz-Duenas F.J."/>
            <person name="Sabat G."/>
            <person name="Salamov A."/>
            <person name="Samejima M."/>
            <person name="Schmutz J."/>
            <person name="Slot J.C."/>
            <person name="St John F."/>
            <person name="Stenlid J."/>
            <person name="Sun H."/>
            <person name="Sun S."/>
            <person name="Syed K."/>
            <person name="Tsang A."/>
            <person name="Wiebenga A."/>
            <person name="Young D."/>
            <person name="Pisabarro A."/>
            <person name="Eastwood D.C."/>
            <person name="Martin F."/>
            <person name="Cullen D."/>
            <person name="Grigoriev I.V."/>
            <person name="Hibbett D.S."/>
        </authorList>
    </citation>
    <scope>NUCLEOTIDE SEQUENCE [LARGE SCALE GENOMIC DNA]</scope>
    <source>
        <strain evidence="4">RWD-64-598 SS2</strain>
    </source>
</reference>
<feature type="region of interest" description="Disordered" evidence="1">
    <location>
        <begin position="706"/>
        <end position="925"/>
    </location>
</feature>
<dbReference type="eggNOG" id="ENOG502S219">
    <property type="taxonomic scope" value="Eukaryota"/>
</dbReference>
<dbReference type="PANTHER" id="PTHR36419:SF1">
    <property type="entry name" value="RHO1 GEF LOCALIZING PROTEIN 1"/>
    <property type="match status" value="1"/>
</dbReference>
<proteinExistence type="predicted"/>
<feature type="compositionally biased region" description="Pro residues" evidence="1">
    <location>
        <begin position="839"/>
        <end position="860"/>
    </location>
</feature>
<dbReference type="PANTHER" id="PTHR36419">
    <property type="entry name" value="ARRESTIN FAMILY PROTEIN 1"/>
    <property type="match status" value="1"/>
</dbReference>
<evidence type="ECO:0000259" key="2">
    <source>
        <dbReference type="SMART" id="SM01017"/>
    </source>
</evidence>
<organism evidence="3 4">
    <name type="scientific">Coniophora puteana (strain RWD-64-598)</name>
    <name type="common">Brown rot fungus</name>
    <dbReference type="NCBI Taxonomy" id="741705"/>
    <lineage>
        <taxon>Eukaryota</taxon>
        <taxon>Fungi</taxon>
        <taxon>Dikarya</taxon>
        <taxon>Basidiomycota</taxon>
        <taxon>Agaricomycotina</taxon>
        <taxon>Agaricomycetes</taxon>
        <taxon>Agaricomycetidae</taxon>
        <taxon>Boletales</taxon>
        <taxon>Coniophorineae</taxon>
        <taxon>Coniophoraceae</taxon>
        <taxon>Coniophora</taxon>
    </lineage>
</organism>
<keyword evidence="4" id="KW-1185">Reference proteome</keyword>
<name>R7SCY1_CONPW</name>
<dbReference type="SUPFAM" id="SSF81296">
    <property type="entry name" value="E set domains"/>
    <property type="match status" value="1"/>
</dbReference>
<sequence length="1021" mass="108459">MSQVKIELQAPPNADYVVGYPGIPAGTQDRPQSAVKGTVEIRSGPQGVKAKWVRIELKKIESLPGGGQANSYFDFVGSSPINLWQSNEEYSILNSQLFQFYIRVPESIPPSISLERNAGIRYELVATVCTLGKKGWFLRRRKTNVSSAATTINIDKHELHSTWPVYAQPETRQIAQEGLQLIVERSRTCFGPGDRVQVAATLKSESMHTLVLRGFEFILRETVSFRAGPYAKRNGPQVQTNHIDEQKVPLNTTLYPGSQHKAELVCHVPEVHTNCTVNAARHIDITYMIVVKATFTSGRDISMELPIMVTNWPRNVSEEAMRRIGSAPSLCVQPPGSTTPSQGTPQANARPGTGHSHGSSVDHAIRRPGGPGQFNTTPNVRQSAYETDELGELNYPARKQAATYNGTSQAYSPSDRRPGTAESARSRRNQSLTASINNNSRTVTNASEQDEDLRRPGTGQTVPPGPTRSPPVNGQWVSAEDEKRQQELYMEAMERVKRVQGGSGGGGDSSAGHGSGGLSTGGRSPSGSSNWPSAEQEKVRMYEKAQALAKQTQASGGHSPPPGTRPGMNGMGSGGSAFGASSAGAALYQQAVSSMGNRGGSSGSRGDSPQRQNSPSRGAGPVPHYLTAAEEKAALERYNQAKIAVDRSQHTNYASTEGIASPPIAGGPSSGSPQPQLGRSGSAVPHFVTAAEEKAALERYNQAKLAVDRNQNAGYTSNEAISSGPISYDALYPSSGSASGAGQEQGPNDPPPFDGPSQPQYMNEKERLRMAYEQQDAAAVAQQQQSSSAPMYTPPAPGPAEPQPVPANVALAEKELLRRRYEEQDAAAAAAAQQQQLPRGPPPQPPPPRSRSQPIPPGQGPSPGGAPSRPLTAAEEKALLRARYEAEERGSAPSASNGAGVEMGMGMGMMSPPLGPPPPAQETAYGFTHPFAVSQQDQQGLPAPPPLAPRPPASYIQATREEDERVRSYYDGEGAHPYSAANAAPPGGRANGNGNAGGLLDMRPFSPFSMGLNGDDKGRPA</sequence>
<dbReference type="GO" id="GO:0000917">
    <property type="term" value="P:division septum assembly"/>
    <property type="evidence" value="ECO:0007669"/>
    <property type="project" value="TreeGrafter"/>
</dbReference>
<dbReference type="KEGG" id="cput:CONPUDRAFT_170398"/>
<accession>R7SCY1</accession>
<feature type="region of interest" description="Disordered" evidence="1">
    <location>
        <begin position="327"/>
        <end position="379"/>
    </location>
</feature>
<feature type="compositionally biased region" description="Basic and acidic residues" evidence="1">
    <location>
        <begin position="812"/>
        <end position="823"/>
    </location>
</feature>
<feature type="compositionally biased region" description="Gly residues" evidence="1">
    <location>
        <begin position="501"/>
        <end position="520"/>
    </location>
</feature>
<feature type="compositionally biased region" description="Basic and acidic residues" evidence="1">
    <location>
        <begin position="874"/>
        <end position="890"/>
    </location>
</feature>
<feature type="compositionally biased region" description="Polar residues" evidence="1">
    <location>
        <begin position="607"/>
        <end position="616"/>
    </location>
</feature>
<feature type="region of interest" description="Disordered" evidence="1">
    <location>
        <begin position="403"/>
        <end position="628"/>
    </location>
</feature>
<dbReference type="InterPro" id="IPR011022">
    <property type="entry name" value="Arrestin_C-like"/>
</dbReference>
<feature type="compositionally biased region" description="Low complexity" evidence="1">
    <location>
        <begin position="658"/>
        <end position="682"/>
    </location>
</feature>
<feature type="region of interest" description="Disordered" evidence="1">
    <location>
        <begin position="972"/>
        <end position="1021"/>
    </location>
</feature>
<dbReference type="InterPro" id="IPR014756">
    <property type="entry name" value="Ig_E-set"/>
</dbReference>